<keyword evidence="3" id="KW-1185">Reference proteome</keyword>
<dbReference type="RefSeq" id="WP_013119464.1">
    <property type="nucleotide sequence ID" value="NC_014152.1"/>
</dbReference>
<proteinExistence type="predicted"/>
<evidence type="ECO:0008006" key="4">
    <source>
        <dbReference type="Google" id="ProtNLM"/>
    </source>
</evidence>
<dbReference type="EMBL" id="CP002028">
    <property type="protein sequence ID" value="ADG81443.1"/>
    <property type="molecule type" value="Genomic_DNA"/>
</dbReference>
<protein>
    <recommendedName>
        <fullName evidence="4">Vitamin K epoxide reductase</fullName>
    </recommendedName>
</protein>
<name>D5XBP5_THEPJ</name>
<evidence type="ECO:0000313" key="2">
    <source>
        <dbReference type="EMBL" id="ADG81443.1"/>
    </source>
</evidence>
<accession>D5XBP5</accession>
<feature type="transmembrane region" description="Helical" evidence="1">
    <location>
        <begin position="52"/>
        <end position="73"/>
    </location>
</feature>
<dbReference type="eggNOG" id="ENOG502ZGFY">
    <property type="taxonomic scope" value="Bacteria"/>
</dbReference>
<dbReference type="KEGG" id="tjr:TherJR_0566"/>
<keyword evidence="1" id="KW-1133">Transmembrane helix</keyword>
<evidence type="ECO:0000313" key="3">
    <source>
        <dbReference type="Proteomes" id="UP000002377"/>
    </source>
</evidence>
<dbReference type="HOGENOM" id="CLU_1757958_0_0_9"/>
<dbReference type="STRING" id="635013.TherJR_0566"/>
<keyword evidence="1" id="KW-0472">Membrane</keyword>
<feature type="transmembrane region" description="Helical" evidence="1">
    <location>
        <begin position="12"/>
        <end position="32"/>
    </location>
</feature>
<feature type="transmembrane region" description="Helical" evidence="1">
    <location>
        <begin position="85"/>
        <end position="105"/>
    </location>
</feature>
<reference evidence="2 3" key="1">
    <citation type="submission" date="2010-05" db="EMBL/GenBank/DDBJ databases">
        <title>Complete sequence of Thermincola sp. JR.</title>
        <authorList>
            <consortium name="US DOE Joint Genome Institute"/>
            <person name="Lucas S."/>
            <person name="Copeland A."/>
            <person name="Lapidus A."/>
            <person name="Cheng J.-F."/>
            <person name="Bruce D."/>
            <person name="Goodwin L."/>
            <person name="Pitluck S."/>
            <person name="Chertkov O."/>
            <person name="Detter J.C."/>
            <person name="Han C."/>
            <person name="Tapia R."/>
            <person name="Land M."/>
            <person name="Hauser L."/>
            <person name="Kyrpides N."/>
            <person name="Mikhailova N."/>
            <person name="Hazen T.C."/>
            <person name="Woyke T."/>
        </authorList>
    </citation>
    <scope>NUCLEOTIDE SEQUENCE [LARGE SCALE GENOMIC DNA]</scope>
    <source>
        <strain evidence="2 3">JR</strain>
    </source>
</reference>
<organism evidence="2 3">
    <name type="scientific">Thermincola potens (strain JR)</name>
    <dbReference type="NCBI Taxonomy" id="635013"/>
    <lineage>
        <taxon>Bacteria</taxon>
        <taxon>Bacillati</taxon>
        <taxon>Bacillota</taxon>
        <taxon>Clostridia</taxon>
        <taxon>Eubacteriales</taxon>
        <taxon>Thermincolaceae</taxon>
        <taxon>Thermincola</taxon>
    </lineage>
</organism>
<gene>
    <name evidence="2" type="ordered locus">TherJR_0566</name>
</gene>
<sequence>MRLKNPYNSKGCYPAVLFISVLNGLVLIYAAWVKYNTGTCPSCNQPIPFPFSGVAVALAGFLACIILAFFVYLQERSKLYRYGALLTAGCSSAVASYLQIIQLLWAKKLCYPCFTAASLFYLSFGLLLYKFIKWRYFNSSIPLKYRES</sequence>
<keyword evidence="1" id="KW-0812">Transmembrane</keyword>
<dbReference type="Proteomes" id="UP000002377">
    <property type="component" value="Chromosome"/>
</dbReference>
<evidence type="ECO:0000256" key="1">
    <source>
        <dbReference type="SAM" id="Phobius"/>
    </source>
</evidence>
<dbReference type="AlphaFoldDB" id="D5XBP5"/>
<feature type="transmembrane region" description="Helical" evidence="1">
    <location>
        <begin position="111"/>
        <end position="129"/>
    </location>
</feature>